<organism evidence="2 3">
    <name type="scientific">Popillia japonica</name>
    <name type="common">Japanese beetle</name>
    <dbReference type="NCBI Taxonomy" id="7064"/>
    <lineage>
        <taxon>Eukaryota</taxon>
        <taxon>Metazoa</taxon>
        <taxon>Ecdysozoa</taxon>
        <taxon>Arthropoda</taxon>
        <taxon>Hexapoda</taxon>
        <taxon>Insecta</taxon>
        <taxon>Pterygota</taxon>
        <taxon>Neoptera</taxon>
        <taxon>Endopterygota</taxon>
        <taxon>Coleoptera</taxon>
        <taxon>Polyphaga</taxon>
        <taxon>Scarabaeiformia</taxon>
        <taxon>Scarabaeidae</taxon>
        <taxon>Rutelinae</taxon>
        <taxon>Popillia</taxon>
    </lineage>
</organism>
<dbReference type="Proteomes" id="UP001458880">
    <property type="component" value="Unassembled WGS sequence"/>
</dbReference>
<evidence type="ECO:0000313" key="3">
    <source>
        <dbReference type="Proteomes" id="UP001458880"/>
    </source>
</evidence>
<evidence type="ECO:0000256" key="1">
    <source>
        <dbReference type="SAM" id="MobiDB-lite"/>
    </source>
</evidence>
<reference evidence="2 3" key="1">
    <citation type="journal article" date="2024" name="BMC Genomics">
        <title>De novo assembly and annotation of Popillia japonica's genome with initial clues to its potential as an invasive pest.</title>
        <authorList>
            <person name="Cucini C."/>
            <person name="Boschi S."/>
            <person name="Funari R."/>
            <person name="Cardaioli E."/>
            <person name="Iannotti N."/>
            <person name="Marturano G."/>
            <person name="Paoli F."/>
            <person name="Bruttini M."/>
            <person name="Carapelli A."/>
            <person name="Frati F."/>
            <person name="Nardi F."/>
        </authorList>
    </citation>
    <scope>NUCLEOTIDE SEQUENCE [LARGE SCALE GENOMIC DNA]</scope>
    <source>
        <strain evidence="2">DMR45628</strain>
    </source>
</reference>
<sequence length="150" mass="17071">MIKEAKLFNTDMVSALETIKGYTIDEIVHDEVTLTEEDGSEEIKESVTIVASKQIENVTICRDVELIGEDWFLSKEYILDIDDGTKTKEVHPCQENPKAQQPQPNHSATTTPVACSKLSQGYIPRCTTLILRLNQLRNVVKRFIERRAHE</sequence>
<dbReference type="EMBL" id="JASPKY010000881">
    <property type="protein sequence ID" value="KAK9680644.1"/>
    <property type="molecule type" value="Genomic_DNA"/>
</dbReference>
<protein>
    <submittedName>
        <fullName evidence="2">Uncharacterized protein</fullName>
    </submittedName>
</protein>
<dbReference type="AlphaFoldDB" id="A0AAW1HW07"/>
<feature type="compositionally biased region" description="Polar residues" evidence="1">
    <location>
        <begin position="97"/>
        <end position="111"/>
    </location>
</feature>
<gene>
    <name evidence="2" type="ORF">QE152_g38919</name>
</gene>
<accession>A0AAW1HW07</accession>
<comment type="caution">
    <text evidence="2">The sequence shown here is derived from an EMBL/GenBank/DDBJ whole genome shotgun (WGS) entry which is preliminary data.</text>
</comment>
<proteinExistence type="predicted"/>
<name>A0AAW1HW07_POPJA</name>
<evidence type="ECO:0000313" key="2">
    <source>
        <dbReference type="EMBL" id="KAK9680644.1"/>
    </source>
</evidence>
<feature type="region of interest" description="Disordered" evidence="1">
    <location>
        <begin position="89"/>
        <end position="111"/>
    </location>
</feature>
<keyword evidence="3" id="KW-1185">Reference proteome</keyword>